<dbReference type="SUPFAM" id="SSF110069">
    <property type="entry name" value="ApaG-like"/>
    <property type="match status" value="1"/>
</dbReference>
<name>L8GKT2_ACACF</name>
<gene>
    <name evidence="3" type="ORF">ACA1_239800</name>
</gene>
<dbReference type="AlphaFoldDB" id="L8GKT2"/>
<dbReference type="Proteomes" id="UP000011083">
    <property type="component" value="Unassembled WGS sequence"/>
</dbReference>
<evidence type="ECO:0000256" key="1">
    <source>
        <dbReference type="SAM" id="MobiDB-lite"/>
    </source>
</evidence>
<dbReference type="EMBL" id="KB008093">
    <property type="protein sequence ID" value="ELR13343.1"/>
    <property type="molecule type" value="Genomic_DNA"/>
</dbReference>
<dbReference type="InterPro" id="IPR036767">
    <property type="entry name" value="ApaG_sf"/>
</dbReference>
<reference evidence="3 4" key="1">
    <citation type="journal article" date="2013" name="Genome Biol.">
        <title>Genome of Acanthamoeba castellanii highlights extensive lateral gene transfer and early evolution of tyrosine kinase signaling.</title>
        <authorList>
            <person name="Clarke M."/>
            <person name="Lohan A.J."/>
            <person name="Liu B."/>
            <person name="Lagkouvardos I."/>
            <person name="Roy S."/>
            <person name="Zafar N."/>
            <person name="Bertelli C."/>
            <person name="Schilde C."/>
            <person name="Kianianmomeni A."/>
            <person name="Burglin T.R."/>
            <person name="Frech C."/>
            <person name="Turcotte B."/>
            <person name="Kopec K.O."/>
            <person name="Synnott J.M."/>
            <person name="Choo C."/>
            <person name="Paponov I."/>
            <person name="Finkler A."/>
            <person name="Soon Heng Tan C."/>
            <person name="Hutchins A.P."/>
            <person name="Weinmeier T."/>
            <person name="Rattei T."/>
            <person name="Chu J.S."/>
            <person name="Gimenez G."/>
            <person name="Irimia M."/>
            <person name="Rigden D.J."/>
            <person name="Fitzpatrick D.A."/>
            <person name="Lorenzo-Morales J."/>
            <person name="Bateman A."/>
            <person name="Chiu C.H."/>
            <person name="Tang P."/>
            <person name="Hegemann P."/>
            <person name="Fromm H."/>
            <person name="Raoult D."/>
            <person name="Greub G."/>
            <person name="Miranda-Saavedra D."/>
            <person name="Chen N."/>
            <person name="Nash P."/>
            <person name="Ginger M.L."/>
            <person name="Horn M."/>
            <person name="Schaap P."/>
            <person name="Caler L."/>
            <person name="Loftus B."/>
        </authorList>
    </citation>
    <scope>NUCLEOTIDE SEQUENCE [LARGE SCALE GENOMIC DNA]</scope>
    <source>
        <strain evidence="3 4">Neff</strain>
    </source>
</reference>
<dbReference type="InterPro" id="IPR007474">
    <property type="entry name" value="ApaG_domain"/>
</dbReference>
<evidence type="ECO:0000259" key="2">
    <source>
        <dbReference type="PROSITE" id="PS51087"/>
    </source>
</evidence>
<feature type="compositionally biased region" description="Basic residues" evidence="1">
    <location>
        <begin position="250"/>
        <end position="267"/>
    </location>
</feature>
<dbReference type="GeneID" id="14914080"/>
<dbReference type="PROSITE" id="PS51087">
    <property type="entry name" value="APAG"/>
    <property type="match status" value="1"/>
</dbReference>
<evidence type="ECO:0000313" key="4">
    <source>
        <dbReference type="Proteomes" id="UP000011083"/>
    </source>
</evidence>
<organism evidence="3 4">
    <name type="scientific">Acanthamoeba castellanii (strain ATCC 30010 / Neff)</name>
    <dbReference type="NCBI Taxonomy" id="1257118"/>
    <lineage>
        <taxon>Eukaryota</taxon>
        <taxon>Amoebozoa</taxon>
        <taxon>Discosea</taxon>
        <taxon>Longamoebia</taxon>
        <taxon>Centramoebida</taxon>
        <taxon>Acanthamoebidae</taxon>
        <taxon>Acanthamoeba</taxon>
    </lineage>
</organism>
<keyword evidence="4" id="KW-1185">Reference proteome</keyword>
<sequence>MLVFGLPQRVIARLPDSLSLSGRTLTQLIPIVWRNYARAGLEPSASAESGTSDGNADADADTTKPQPLKEEDVMDDILDSIKCMDKRLGTLRQLAYTTRSENVTSGVKIAASTATSLWGEAGLFEYKLTIANVDPHRTFQLISRCLTTVDGTGNKHESAEPGILTKNSAIPKQPHLAPGASLKFSCLAPRVFTDYATLHGSFQLIDVESGEFIDAKLAPLGLHLKKLKSNAKKESITGELRPSATLAMRSKGKKAKTLAHRGPHRLRRDNPGSSSVRRRDK</sequence>
<dbReference type="VEuPathDB" id="AmoebaDB:ACA1_239800"/>
<dbReference type="KEGG" id="acan:ACA1_239800"/>
<dbReference type="OrthoDB" id="2305498at2759"/>
<feature type="region of interest" description="Disordered" evidence="1">
    <location>
        <begin position="232"/>
        <end position="281"/>
    </location>
</feature>
<dbReference type="Gene3D" id="2.60.40.1470">
    <property type="entry name" value="ApaG domain"/>
    <property type="match status" value="1"/>
</dbReference>
<dbReference type="Pfam" id="PF04379">
    <property type="entry name" value="DUF525"/>
    <property type="match status" value="1"/>
</dbReference>
<feature type="region of interest" description="Disordered" evidence="1">
    <location>
        <begin position="43"/>
        <end position="71"/>
    </location>
</feature>
<accession>L8GKT2</accession>
<dbReference type="RefSeq" id="XP_004335356.1">
    <property type="nucleotide sequence ID" value="XM_004335308.1"/>
</dbReference>
<evidence type="ECO:0000313" key="3">
    <source>
        <dbReference type="EMBL" id="ELR13343.1"/>
    </source>
</evidence>
<feature type="domain" description="ApaG" evidence="2">
    <location>
        <begin position="97"/>
        <end position="229"/>
    </location>
</feature>
<proteinExistence type="predicted"/>
<protein>
    <recommendedName>
        <fullName evidence="2">ApaG domain-containing protein</fullName>
    </recommendedName>
</protein>